<evidence type="ECO:0000256" key="3">
    <source>
        <dbReference type="ARBA" id="ARBA00022692"/>
    </source>
</evidence>
<evidence type="ECO:0000256" key="9">
    <source>
        <dbReference type="SAM" id="SignalP"/>
    </source>
</evidence>
<accession>A0A084VWM5</accession>
<dbReference type="Proteomes" id="UP000030765">
    <property type="component" value="Unassembled WGS sequence"/>
</dbReference>
<evidence type="ECO:0000313" key="11">
    <source>
        <dbReference type="EMBL" id="KFB42369.1"/>
    </source>
</evidence>
<dbReference type="OrthoDB" id="8050636at2759"/>
<reference evidence="12" key="2">
    <citation type="submission" date="2020-05" db="UniProtKB">
        <authorList>
            <consortium name="EnsemblMetazoa"/>
        </authorList>
    </citation>
    <scope>IDENTIFICATION</scope>
</reference>
<evidence type="ECO:0000256" key="2">
    <source>
        <dbReference type="ARBA" id="ARBA00022475"/>
    </source>
</evidence>
<dbReference type="InterPro" id="IPR056198">
    <property type="entry name" value="LBD_receptor"/>
</dbReference>
<dbReference type="EnsemblMetazoa" id="ASIC010060-RA">
    <property type="protein sequence ID" value="ASIC010060-PA"/>
    <property type="gene ID" value="ASIC010060"/>
</dbReference>
<dbReference type="PANTHER" id="PTHR42643">
    <property type="entry name" value="IONOTROPIC RECEPTOR 20A-RELATED"/>
    <property type="match status" value="1"/>
</dbReference>
<organism evidence="11">
    <name type="scientific">Anopheles sinensis</name>
    <name type="common">Mosquito</name>
    <dbReference type="NCBI Taxonomy" id="74873"/>
    <lineage>
        <taxon>Eukaryota</taxon>
        <taxon>Metazoa</taxon>
        <taxon>Ecdysozoa</taxon>
        <taxon>Arthropoda</taxon>
        <taxon>Hexapoda</taxon>
        <taxon>Insecta</taxon>
        <taxon>Pterygota</taxon>
        <taxon>Neoptera</taxon>
        <taxon>Endopterygota</taxon>
        <taxon>Diptera</taxon>
        <taxon>Nematocera</taxon>
        <taxon>Culicoidea</taxon>
        <taxon>Culicidae</taxon>
        <taxon>Anophelinae</taxon>
        <taxon>Anopheles</taxon>
    </lineage>
</organism>
<dbReference type="AlphaFoldDB" id="A0A084VWM5"/>
<evidence type="ECO:0000256" key="4">
    <source>
        <dbReference type="ARBA" id="ARBA00022989"/>
    </source>
</evidence>
<dbReference type="Gene3D" id="1.10.287.70">
    <property type="match status" value="1"/>
</dbReference>
<keyword evidence="13" id="KW-1185">Reference proteome</keyword>
<reference evidence="11 13" key="1">
    <citation type="journal article" date="2014" name="BMC Genomics">
        <title>Genome sequence of Anopheles sinensis provides insight into genetics basis of mosquito competence for malaria parasites.</title>
        <authorList>
            <person name="Zhou D."/>
            <person name="Zhang D."/>
            <person name="Ding G."/>
            <person name="Shi L."/>
            <person name="Hou Q."/>
            <person name="Ye Y."/>
            <person name="Xu Y."/>
            <person name="Zhou H."/>
            <person name="Xiong C."/>
            <person name="Li S."/>
            <person name="Yu J."/>
            <person name="Hong S."/>
            <person name="Yu X."/>
            <person name="Zou P."/>
            <person name="Chen C."/>
            <person name="Chang X."/>
            <person name="Wang W."/>
            <person name="Lv Y."/>
            <person name="Sun Y."/>
            <person name="Ma L."/>
            <person name="Shen B."/>
            <person name="Zhu C."/>
        </authorList>
    </citation>
    <scope>NUCLEOTIDE SEQUENCE [LARGE SCALE GENOMIC DNA]</scope>
</reference>
<keyword evidence="3 8" id="KW-0812">Transmembrane</keyword>
<keyword evidence="9" id="KW-0732">Signal</keyword>
<feature type="transmembrane region" description="Helical" evidence="8">
    <location>
        <begin position="583"/>
        <end position="607"/>
    </location>
</feature>
<dbReference type="Gene3D" id="3.40.190.10">
    <property type="entry name" value="Periplasmic binding protein-like II"/>
    <property type="match status" value="1"/>
</dbReference>
<dbReference type="EMBL" id="KE525181">
    <property type="protein sequence ID" value="KFB42369.1"/>
    <property type="molecule type" value="Genomic_DNA"/>
</dbReference>
<feature type="transmembrane region" description="Helical" evidence="8">
    <location>
        <begin position="339"/>
        <end position="362"/>
    </location>
</feature>
<evidence type="ECO:0000259" key="10">
    <source>
        <dbReference type="Pfam" id="PF24061"/>
    </source>
</evidence>
<keyword evidence="4 8" id="KW-1133">Transmembrane helix</keyword>
<evidence type="ECO:0000256" key="7">
    <source>
        <dbReference type="ARBA" id="ARBA00023180"/>
    </source>
</evidence>
<keyword evidence="5 8" id="KW-0472">Membrane</keyword>
<evidence type="ECO:0000256" key="6">
    <source>
        <dbReference type="ARBA" id="ARBA00023170"/>
    </source>
</evidence>
<evidence type="ECO:0000256" key="8">
    <source>
        <dbReference type="SAM" id="Phobius"/>
    </source>
</evidence>
<protein>
    <submittedName>
        <fullName evidence="11">AGAP002763-PA-like protein</fullName>
    </submittedName>
</protein>
<dbReference type="EMBL" id="ATLV01017661">
    <property type="status" value="NOT_ANNOTATED_CDS"/>
    <property type="molecule type" value="Genomic_DNA"/>
</dbReference>
<gene>
    <name evidence="11" type="ORF">ZHAS_00010060</name>
</gene>
<keyword evidence="2" id="KW-1003">Cell membrane</keyword>
<name>A0A084VWM5_ANOSI</name>
<dbReference type="VEuPathDB" id="VectorBase:ASIC010060"/>
<dbReference type="SUPFAM" id="SSF53850">
    <property type="entry name" value="Periplasmic binding protein-like II"/>
    <property type="match status" value="1"/>
</dbReference>
<feature type="domain" description="Putative ionotropic receptor ligand binding" evidence="10">
    <location>
        <begin position="55"/>
        <end position="206"/>
    </location>
</feature>
<comment type="subcellular location">
    <subcellularLocation>
        <location evidence="1">Cell membrane</location>
        <topology evidence="1">Multi-pass membrane protein</topology>
    </subcellularLocation>
</comment>
<keyword evidence="7" id="KW-0325">Glycoprotein</keyword>
<dbReference type="STRING" id="74873.A0A084VWM5"/>
<evidence type="ECO:0000313" key="13">
    <source>
        <dbReference type="Proteomes" id="UP000030765"/>
    </source>
</evidence>
<dbReference type="PANTHER" id="PTHR42643:SF30">
    <property type="entry name" value="IONOTROPIC RECEPTOR 40A-RELATED"/>
    <property type="match status" value="1"/>
</dbReference>
<dbReference type="Pfam" id="PF24061">
    <property type="entry name" value="LBD_receptor"/>
    <property type="match status" value="1"/>
</dbReference>
<feature type="chain" id="PRO_5001783885" evidence="9">
    <location>
        <begin position="22"/>
        <end position="623"/>
    </location>
</feature>
<dbReference type="OMA" id="WARAFED"/>
<dbReference type="VEuPathDB" id="VectorBase:ASIS021497"/>
<dbReference type="InterPro" id="IPR052192">
    <property type="entry name" value="Insect_Ionotropic_Sensory_Rcpt"/>
</dbReference>
<keyword evidence="6" id="KW-0675">Receptor</keyword>
<evidence type="ECO:0000256" key="5">
    <source>
        <dbReference type="ARBA" id="ARBA00023136"/>
    </source>
</evidence>
<evidence type="ECO:0000313" key="12">
    <source>
        <dbReference type="EnsemblMetazoa" id="ASIC010060-PA"/>
    </source>
</evidence>
<dbReference type="GO" id="GO:0005886">
    <property type="term" value="C:plasma membrane"/>
    <property type="evidence" value="ECO:0007669"/>
    <property type="project" value="UniProtKB-SubCell"/>
</dbReference>
<evidence type="ECO:0000256" key="1">
    <source>
        <dbReference type="ARBA" id="ARBA00004651"/>
    </source>
</evidence>
<feature type="signal peptide" evidence="9">
    <location>
        <begin position="1"/>
        <end position="21"/>
    </location>
</feature>
<sequence>MASSTIVLIVLFGISMSTSSAQVKTFFGSQLTPDLLSQVVQTHYRYPGTFVKVEVLNGNSSQASWFQQDIITHLVSRNSNWMPVVYTNFLTGEERPAYYNVLLVRDSQSLARVVASMNNDTHHFHGLYTIVIERVTETTLMAAMETLWSSIILNAAVITEARDGGFVAHSYHPYMAGSCGVVIPLEIGRFLGGSWTGLDDWFPPKTERFNGCPLVAGVVDIQPFSMHRRAENNQTVHTGIEVTMANYMAHKMNFTIVYQLPEGNVKWGIFRSPPENSTGLVGMLVRREVDFGFSCLGISLSRYQHLRLGTTSRYGQLLMAIPPKRPYTSFEKLFQPFSLQSWVCIVVCYAIICVIAQAIFNVRQAPGVERLPNSFYTLWVLLMGGSCNPLRLDSSRLFIIGFILNTLVIRTLYHAGMFERLQASDSLASDLNTFGEINKAGMNYYMHKTISLYFKDNPQIDSRKIRLIQDKATDWEQLMYALSQHKLDGVVTMPLDCIKYYIKQNGQRGVVYVAKSTGINYNTAFFFPKTSSLQESFSSLILRLHSAGLANFWSQEFEDTRYWSNAKTDPEPSSLQWNQISGGFYLCGILHLAAVLVFFAEICWHHLGPKLVSWIGKLKHRLS</sequence>
<proteinExistence type="predicted"/>